<name>A0A5K3FMY9_MESCO</name>
<reference evidence="2" key="1">
    <citation type="submission" date="2019-11" db="UniProtKB">
        <authorList>
            <consortium name="WormBaseParasite"/>
        </authorList>
    </citation>
    <scope>IDENTIFICATION</scope>
</reference>
<protein>
    <submittedName>
        <fullName evidence="2">Secreted protein</fullName>
    </submittedName>
</protein>
<sequence>MSCSGWQLIFLACHWNAEGHRIGICQVVQHVCSCGSVAVVVDLICPTESRQ</sequence>
<evidence type="ECO:0000256" key="1">
    <source>
        <dbReference type="SAM" id="SignalP"/>
    </source>
</evidence>
<feature type="signal peptide" evidence="1">
    <location>
        <begin position="1"/>
        <end position="19"/>
    </location>
</feature>
<organism evidence="2">
    <name type="scientific">Mesocestoides corti</name>
    <name type="common">Flatworm</name>
    <dbReference type="NCBI Taxonomy" id="53468"/>
    <lineage>
        <taxon>Eukaryota</taxon>
        <taxon>Metazoa</taxon>
        <taxon>Spiralia</taxon>
        <taxon>Lophotrochozoa</taxon>
        <taxon>Platyhelminthes</taxon>
        <taxon>Cestoda</taxon>
        <taxon>Eucestoda</taxon>
        <taxon>Cyclophyllidea</taxon>
        <taxon>Mesocestoididae</taxon>
        <taxon>Mesocestoides</taxon>
    </lineage>
</organism>
<proteinExistence type="predicted"/>
<dbReference type="AlphaFoldDB" id="A0A5K3FMY9"/>
<feature type="chain" id="PRO_5024330757" evidence="1">
    <location>
        <begin position="20"/>
        <end position="51"/>
    </location>
</feature>
<accession>A0A5K3FMY9</accession>
<keyword evidence="1" id="KW-0732">Signal</keyword>
<evidence type="ECO:0000313" key="2">
    <source>
        <dbReference type="WBParaSite" id="MCU_009601-RA"/>
    </source>
</evidence>
<dbReference type="WBParaSite" id="MCU_009601-RA">
    <property type="protein sequence ID" value="MCU_009601-RA"/>
    <property type="gene ID" value="MCU_009601"/>
</dbReference>